<dbReference type="InterPro" id="IPR036265">
    <property type="entry name" value="HIT-like_sf"/>
</dbReference>
<dbReference type="Gene3D" id="3.30.428.10">
    <property type="entry name" value="HIT-like"/>
    <property type="match status" value="1"/>
</dbReference>
<accession>A0A066W2E1</accession>
<dbReference type="EMBL" id="JMSN01000046">
    <property type="protein sequence ID" value="KDN44945.1"/>
    <property type="molecule type" value="Genomic_DNA"/>
</dbReference>
<dbReference type="AlphaFoldDB" id="A0A066W2E1"/>
<dbReference type="PANTHER" id="PTHR12486">
    <property type="entry name" value="APRATAXIN-RELATED"/>
    <property type="match status" value="1"/>
</dbReference>
<name>A0A066W2E1_TILAU</name>
<dbReference type="GO" id="GO:0003697">
    <property type="term" value="F:single-stranded DNA binding"/>
    <property type="evidence" value="ECO:0007669"/>
    <property type="project" value="TreeGrafter"/>
</dbReference>
<evidence type="ECO:0000313" key="4">
    <source>
        <dbReference type="Proteomes" id="UP000027361"/>
    </source>
</evidence>
<dbReference type="OMA" id="SYWRTHI"/>
<dbReference type="Pfam" id="PF16278">
    <property type="entry name" value="zf-C2HE"/>
    <property type="match status" value="1"/>
</dbReference>
<dbReference type="InParanoid" id="A0A066W2E1"/>
<dbReference type="RefSeq" id="XP_013243012.1">
    <property type="nucleotide sequence ID" value="XM_013387558.1"/>
</dbReference>
<sequence>MSFQSNDPKSALTRYAQTKDPSKLPRDVCLTYDDWTIVIFDAYEKAKFHFLVLPRIPFPLSDSVQSEHKQQNSQPGGTDYATVKGLGSPATDGCGAGSALSDDRASKKPKLALAGDKLAFGTTGCKTVPTRHLQDINTLLASPYASQVFGRLKAMAERVKSIILSEMPRATLDAIPFKGHTHATASVEQCLVTWPVHLGFHAIPSMSTVHLHCISCDLVSERLKRKHHYLSFKHDHGFFLHTRDIEQWIREGRKAQPKSTAELHKLLKADLVSIWDANLYKDMPSLKRHLETEWKADIQRRQQSERNEHQQGQSTKMISTAEVIRLC</sequence>
<keyword evidence="4" id="KW-1185">Reference proteome</keyword>
<dbReference type="SUPFAM" id="SSF54197">
    <property type="entry name" value="HIT-like"/>
    <property type="match status" value="1"/>
</dbReference>
<dbReference type="InterPro" id="IPR032566">
    <property type="entry name" value="Znf-C2HE"/>
</dbReference>
<proteinExistence type="predicted"/>
<dbReference type="GO" id="GO:1990165">
    <property type="term" value="F:single-strand break-containing DNA binding"/>
    <property type="evidence" value="ECO:0007669"/>
    <property type="project" value="TreeGrafter"/>
</dbReference>
<dbReference type="STRING" id="1037660.A0A066W2E1"/>
<dbReference type="GeneID" id="25264527"/>
<gene>
    <name evidence="3" type="ORF">K437DRAFT_256810</name>
</gene>
<dbReference type="HOGENOM" id="CLU_066882_1_1_1"/>
<dbReference type="GO" id="GO:0033699">
    <property type="term" value="F:DNA 5'-adenosine monophosphate hydrolase activity"/>
    <property type="evidence" value="ECO:0007669"/>
    <property type="project" value="TreeGrafter"/>
</dbReference>
<reference evidence="3 4" key="1">
    <citation type="submission" date="2014-05" db="EMBL/GenBank/DDBJ databases">
        <title>Draft genome sequence of a rare smut relative, Tilletiaria anomala UBC 951.</title>
        <authorList>
            <consortium name="DOE Joint Genome Institute"/>
            <person name="Toome M."/>
            <person name="Kuo A."/>
            <person name="Henrissat B."/>
            <person name="Lipzen A."/>
            <person name="Tritt A."/>
            <person name="Yoshinaga Y."/>
            <person name="Zane M."/>
            <person name="Barry K."/>
            <person name="Grigoriev I.V."/>
            <person name="Spatafora J.W."/>
            <person name="Aimea M.C."/>
        </authorList>
    </citation>
    <scope>NUCLEOTIDE SEQUENCE [LARGE SCALE GENOMIC DNA]</scope>
    <source>
        <strain evidence="3 4">UBC 951</strain>
    </source>
</reference>
<feature type="domain" description="Aprataxin C2HE/C2H2/C2HC zinc finger" evidence="2">
    <location>
        <begin position="236"/>
        <end position="295"/>
    </location>
</feature>
<organism evidence="3 4">
    <name type="scientific">Tilletiaria anomala (strain ATCC 24038 / CBS 436.72 / UBC 951)</name>
    <dbReference type="NCBI Taxonomy" id="1037660"/>
    <lineage>
        <taxon>Eukaryota</taxon>
        <taxon>Fungi</taxon>
        <taxon>Dikarya</taxon>
        <taxon>Basidiomycota</taxon>
        <taxon>Ustilaginomycotina</taxon>
        <taxon>Exobasidiomycetes</taxon>
        <taxon>Georgefischeriales</taxon>
        <taxon>Tilletiariaceae</taxon>
        <taxon>Tilletiaria</taxon>
    </lineage>
</organism>
<evidence type="ECO:0000259" key="2">
    <source>
        <dbReference type="Pfam" id="PF16278"/>
    </source>
</evidence>
<protein>
    <recommendedName>
        <fullName evidence="2">Aprataxin C2HE/C2H2/C2HC zinc finger domain-containing protein</fullName>
    </recommendedName>
</protein>
<evidence type="ECO:0000313" key="3">
    <source>
        <dbReference type="EMBL" id="KDN44945.1"/>
    </source>
</evidence>
<comment type="caution">
    <text evidence="3">The sequence shown here is derived from an EMBL/GenBank/DDBJ whole genome shotgun (WGS) entry which is preliminary data.</text>
</comment>
<dbReference type="OrthoDB" id="3512845at2759"/>
<dbReference type="GO" id="GO:0030983">
    <property type="term" value="F:mismatched DNA binding"/>
    <property type="evidence" value="ECO:0007669"/>
    <property type="project" value="TreeGrafter"/>
</dbReference>
<dbReference type="GO" id="GO:0000012">
    <property type="term" value="P:single strand break repair"/>
    <property type="evidence" value="ECO:0007669"/>
    <property type="project" value="TreeGrafter"/>
</dbReference>
<feature type="region of interest" description="Disordered" evidence="1">
    <location>
        <begin position="64"/>
        <end position="84"/>
    </location>
</feature>
<dbReference type="GO" id="GO:0003725">
    <property type="term" value="F:double-stranded RNA binding"/>
    <property type="evidence" value="ECO:0007669"/>
    <property type="project" value="TreeGrafter"/>
</dbReference>
<dbReference type="Proteomes" id="UP000027361">
    <property type="component" value="Unassembled WGS sequence"/>
</dbReference>
<dbReference type="PANTHER" id="PTHR12486:SF4">
    <property type="entry name" value="APRATAXIN"/>
    <property type="match status" value="1"/>
</dbReference>
<dbReference type="GO" id="GO:0005634">
    <property type="term" value="C:nucleus"/>
    <property type="evidence" value="ECO:0007669"/>
    <property type="project" value="TreeGrafter"/>
</dbReference>
<evidence type="ECO:0000256" key="1">
    <source>
        <dbReference type="SAM" id="MobiDB-lite"/>
    </source>
</evidence>